<dbReference type="RefSeq" id="WP_369018034.1">
    <property type="nucleotide sequence ID" value="NZ_CP121689.1"/>
</dbReference>
<keyword evidence="1" id="KW-0175">Coiled coil</keyword>
<keyword evidence="3" id="KW-1185">Reference proteome</keyword>
<protein>
    <recommendedName>
        <fullName evidence="4">Chordopoxvirus fusion protein</fullName>
    </recommendedName>
</protein>
<reference evidence="2 3" key="1">
    <citation type="submission" date="2023-03" db="EMBL/GenBank/DDBJ databases">
        <title>Novel Species.</title>
        <authorList>
            <person name="Ma S."/>
        </authorList>
    </citation>
    <scope>NUCLEOTIDE SEQUENCE [LARGE SCALE GENOMIC DNA]</scope>
    <source>
        <strain evidence="2 3">B11</strain>
    </source>
</reference>
<feature type="coiled-coil region" evidence="1">
    <location>
        <begin position="42"/>
        <end position="185"/>
    </location>
</feature>
<gene>
    <name evidence="2" type="ORF">QBE54_09910</name>
</gene>
<organism evidence="2 3">
    <name type="scientific">Thermatribacter velox</name>
    <dbReference type="NCBI Taxonomy" id="3039681"/>
    <lineage>
        <taxon>Bacteria</taxon>
        <taxon>Pseudomonadati</taxon>
        <taxon>Atribacterota</taxon>
        <taxon>Atribacteria</taxon>
        <taxon>Atribacterales</taxon>
        <taxon>Thermatribacteraceae</taxon>
        <taxon>Thermatribacter</taxon>
    </lineage>
</organism>
<evidence type="ECO:0000313" key="2">
    <source>
        <dbReference type="EMBL" id="WZL75884.1"/>
    </source>
</evidence>
<dbReference type="Proteomes" id="UP001461341">
    <property type="component" value="Chromosome"/>
</dbReference>
<sequence>MEAMQSGRERFKITPAVRREIEKIVDERIRETQVTREDFSELKGIVAELAQAQRELVEAQKRTDQKVEELAEAQKRTEQRVEELAEAQRKTETRLDSLTVKVEELAEAQKKTEQKVSELAEAQRKTEVRLDSLTAKMEELAEAQRKTETRLDGLTVKVEELAEAQKRTEQKVEELAEAQRRTEEEVRTLAVGLKRTREDLGGLSRSFSYAFENEAYRMLPKLLEEKYGIRLKEKMVRTDIGNQEVNFLARAEKEDREVYLVGEAKLRLDDGKKRKDVWKELEEKVKAVKEEYGEVEVVPFLVTHFATKGFLRQAKERGIIVVQSFEW</sequence>
<dbReference type="PANTHER" id="PTHR38753:SF1">
    <property type="entry name" value="SLR1441 PROTEIN"/>
    <property type="match status" value="1"/>
</dbReference>
<accession>A0ABZ2YA54</accession>
<evidence type="ECO:0008006" key="4">
    <source>
        <dbReference type="Google" id="ProtNLM"/>
    </source>
</evidence>
<dbReference type="PANTHER" id="PTHR38753">
    <property type="entry name" value="SLR1441 PROTEIN"/>
    <property type="match status" value="1"/>
</dbReference>
<evidence type="ECO:0000256" key="1">
    <source>
        <dbReference type="SAM" id="Coils"/>
    </source>
</evidence>
<dbReference type="EMBL" id="CP121689">
    <property type="protein sequence ID" value="WZL75884.1"/>
    <property type="molecule type" value="Genomic_DNA"/>
</dbReference>
<dbReference type="SUPFAM" id="SSF57997">
    <property type="entry name" value="Tropomyosin"/>
    <property type="match status" value="1"/>
</dbReference>
<evidence type="ECO:0000313" key="3">
    <source>
        <dbReference type="Proteomes" id="UP001461341"/>
    </source>
</evidence>
<proteinExistence type="predicted"/>
<name>A0ABZ2YA54_9BACT</name>